<dbReference type="SUPFAM" id="SSF55073">
    <property type="entry name" value="Nucleotide cyclase"/>
    <property type="match status" value="1"/>
</dbReference>
<dbReference type="CDD" id="cd00130">
    <property type="entry name" value="PAS"/>
    <property type="match status" value="1"/>
</dbReference>
<dbReference type="Gene3D" id="3.30.450.20">
    <property type="entry name" value="PAS domain"/>
    <property type="match status" value="1"/>
</dbReference>
<proteinExistence type="predicted"/>
<dbReference type="Proteomes" id="UP000236569">
    <property type="component" value="Unassembled WGS sequence"/>
</dbReference>
<dbReference type="SUPFAM" id="SSF55781">
    <property type="entry name" value="GAF domain-like"/>
    <property type="match status" value="1"/>
</dbReference>
<dbReference type="OrthoDB" id="9759607at2"/>
<dbReference type="InterPro" id="IPR035965">
    <property type="entry name" value="PAS-like_dom_sf"/>
</dbReference>
<accession>A0A2I9CUI6</accession>
<dbReference type="PROSITE" id="PS50887">
    <property type="entry name" value="GGDEF"/>
    <property type="match status" value="1"/>
</dbReference>
<dbReference type="CDD" id="cd01949">
    <property type="entry name" value="GGDEF"/>
    <property type="match status" value="1"/>
</dbReference>
<dbReference type="Gene3D" id="3.30.70.270">
    <property type="match status" value="1"/>
</dbReference>
<dbReference type="InterPro" id="IPR043128">
    <property type="entry name" value="Rev_trsase/Diguanyl_cyclase"/>
</dbReference>
<name>A0A2I9CUI6_9DEIO</name>
<dbReference type="PANTHER" id="PTHR44757">
    <property type="entry name" value="DIGUANYLATE CYCLASE DGCP"/>
    <property type="match status" value="1"/>
</dbReference>
<evidence type="ECO:0000259" key="1">
    <source>
        <dbReference type="PROSITE" id="PS50887"/>
    </source>
</evidence>
<evidence type="ECO:0000313" key="2">
    <source>
        <dbReference type="EMBL" id="GBF05509.1"/>
    </source>
</evidence>
<dbReference type="SUPFAM" id="SSF55785">
    <property type="entry name" value="PYP-like sensor domain (PAS domain)"/>
    <property type="match status" value="1"/>
</dbReference>
<dbReference type="AlphaFoldDB" id="A0A2I9CUI6"/>
<dbReference type="InterPro" id="IPR000014">
    <property type="entry name" value="PAS"/>
</dbReference>
<reference evidence="3" key="1">
    <citation type="submission" date="2018-01" db="EMBL/GenBank/DDBJ databases">
        <title>Draft Genome Sequence of the Radioresistant Bacterium Deinococcus aerius TR0125, Isolated from the Higher Atmosphere above Japan.</title>
        <authorList>
            <person name="Satoh K."/>
            <person name="Arai H."/>
            <person name="Sanzen T."/>
            <person name="Kawaguchi Y."/>
            <person name="Hayashi H."/>
            <person name="Yokobori S."/>
            <person name="Yamagishi A."/>
            <person name="Oono Y."/>
            <person name="Narumi I."/>
        </authorList>
    </citation>
    <scope>NUCLEOTIDE SEQUENCE [LARGE SCALE GENOMIC DNA]</scope>
    <source>
        <strain evidence="3">TR0125</strain>
    </source>
</reference>
<dbReference type="InterPro" id="IPR029787">
    <property type="entry name" value="Nucleotide_cyclase"/>
</dbReference>
<protein>
    <submittedName>
        <fullName evidence="2">Sensor domain-containing diguanylate cyclase</fullName>
    </submittedName>
</protein>
<dbReference type="Pfam" id="PF13185">
    <property type="entry name" value="GAF_2"/>
    <property type="match status" value="1"/>
</dbReference>
<dbReference type="EMBL" id="BFAG01000005">
    <property type="protein sequence ID" value="GBF05509.1"/>
    <property type="molecule type" value="Genomic_DNA"/>
</dbReference>
<dbReference type="Gene3D" id="3.30.450.40">
    <property type="match status" value="1"/>
</dbReference>
<feature type="domain" description="GGDEF" evidence="1">
    <location>
        <begin position="347"/>
        <end position="471"/>
    </location>
</feature>
<keyword evidence="3" id="KW-1185">Reference proteome</keyword>
<evidence type="ECO:0000313" key="3">
    <source>
        <dbReference type="Proteomes" id="UP000236569"/>
    </source>
</evidence>
<dbReference type="InterPro" id="IPR052155">
    <property type="entry name" value="Biofilm_reg_signaling"/>
</dbReference>
<dbReference type="InterPro" id="IPR029016">
    <property type="entry name" value="GAF-like_dom_sf"/>
</dbReference>
<sequence length="471" mass="49460">MTVPGHDSGLPPHAARLGGTLLAALEDAADPALLLERGPPAGEGGAAWRAVFVNRAFARLLGAEPAALLHATFDELIARVRGNLVGTDAAHFVRRQESFRVDLQLRAGGARWMDVQSTPLHVGPGAANGEPTHWWVVLRDVTAERQALALATGQSRALHLAVRGAPLSTILRALTATLDERLPGSAASASLLGGDHLHLLGSPRLPPAATDLRLPLAAAQACTCVRAIRRNQPVLTRWPAGFPPPLRADLIRAGYARAYSVPVREAGGPALAALTLYGRRPDDPHPAEVELLGQFADLAALLVARDQGLRRLEHLAFRDPLTALANRTRFMADLEEACLALVSRGEAPFAVGLLDLDDFKRVNDAHGHLAGDHLLVTLAGRIARTLPPGALVARMGGDEFALLVPDATGERVQAAAQAVRTALGVPVPLGGASLQVGGSLGWALAPRDADTPDGLLRHADAAMYAAKRGPP</sequence>
<gene>
    <name evidence="2" type="ORF">DAERI_050018</name>
</gene>
<dbReference type="RefSeq" id="WP_103128954.1">
    <property type="nucleotide sequence ID" value="NZ_BFAG01000005.1"/>
</dbReference>
<dbReference type="Pfam" id="PF00990">
    <property type="entry name" value="GGDEF"/>
    <property type="match status" value="1"/>
</dbReference>
<dbReference type="PANTHER" id="PTHR44757:SF2">
    <property type="entry name" value="BIOFILM ARCHITECTURE MAINTENANCE PROTEIN MBAA"/>
    <property type="match status" value="1"/>
</dbReference>
<dbReference type="SMART" id="SM00267">
    <property type="entry name" value="GGDEF"/>
    <property type="match status" value="1"/>
</dbReference>
<dbReference type="InterPro" id="IPR003018">
    <property type="entry name" value="GAF"/>
</dbReference>
<dbReference type="InterPro" id="IPR000160">
    <property type="entry name" value="GGDEF_dom"/>
</dbReference>
<comment type="caution">
    <text evidence="2">The sequence shown here is derived from an EMBL/GenBank/DDBJ whole genome shotgun (WGS) entry which is preliminary data.</text>
</comment>
<dbReference type="NCBIfam" id="TIGR00254">
    <property type="entry name" value="GGDEF"/>
    <property type="match status" value="1"/>
</dbReference>
<organism evidence="2 3">
    <name type="scientific">Deinococcus aerius</name>
    <dbReference type="NCBI Taxonomy" id="200253"/>
    <lineage>
        <taxon>Bacteria</taxon>
        <taxon>Thermotogati</taxon>
        <taxon>Deinococcota</taxon>
        <taxon>Deinococci</taxon>
        <taxon>Deinococcales</taxon>
        <taxon>Deinococcaceae</taxon>
        <taxon>Deinococcus</taxon>
    </lineage>
</organism>